<dbReference type="GO" id="GO:0005634">
    <property type="term" value="C:nucleus"/>
    <property type="evidence" value="ECO:0007669"/>
    <property type="project" value="TreeGrafter"/>
</dbReference>
<dbReference type="AlphaFoldDB" id="A0AAW1IFV0"/>
<feature type="coiled-coil region" evidence="4">
    <location>
        <begin position="768"/>
        <end position="893"/>
    </location>
</feature>
<evidence type="ECO:0000313" key="6">
    <source>
        <dbReference type="EMBL" id="KAK9688330.1"/>
    </source>
</evidence>
<evidence type="ECO:0000256" key="3">
    <source>
        <dbReference type="ARBA" id="ARBA00023054"/>
    </source>
</evidence>
<dbReference type="SUPFAM" id="SSF52540">
    <property type="entry name" value="P-loop containing nucleoside triphosphate hydrolases"/>
    <property type="match status" value="2"/>
</dbReference>
<proteinExistence type="inferred from homology"/>
<reference evidence="6 7" key="1">
    <citation type="journal article" date="2024" name="BMC Genomics">
        <title>De novo assembly and annotation of Popillia japonica's genome with initial clues to its potential as an invasive pest.</title>
        <authorList>
            <person name="Cucini C."/>
            <person name="Boschi S."/>
            <person name="Funari R."/>
            <person name="Cardaioli E."/>
            <person name="Iannotti N."/>
            <person name="Marturano G."/>
            <person name="Paoli F."/>
            <person name="Bruttini M."/>
            <person name="Carapelli A."/>
            <person name="Frati F."/>
            <person name="Nardi F."/>
        </authorList>
    </citation>
    <scope>NUCLEOTIDE SEQUENCE [LARGE SCALE GENOMIC DNA]</scope>
    <source>
        <strain evidence="6">DMR45628</strain>
    </source>
</reference>
<feature type="domain" description="RecF/RecN/SMC N-terminal" evidence="5">
    <location>
        <begin position="7"/>
        <end position="1029"/>
    </location>
</feature>
<comment type="similarity">
    <text evidence="1">Belongs to the SMC family. SMC5 subfamily.</text>
</comment>
<dbReference type="Proteomes" id="UP001458880">
    <property type="component" value="Unassembled WGS sequence"/>
</dbReference>
<evidence type="ECO:0000259" key="5">
    <source>
        <dbReference type="Pfam" id="PF02463"/>
    </source>
</evidence>
<feature type="coiled-coil region" evidence="4">
    <location>
        <begin position="639"/>
        <end position="680"/>
    </location>
</feature>
<dbReference type="InterPro" id="IPR027417">
    <property type="entry name" value="P-loop_NTPase"/>
</dbReference>
<dbReference type="GO" id="GO:0000724">
    <property type="term" value="P:double-strand break repair via homologous recombination"/>
    <property type="evidence" value="ECO:0007669"/>
    <property type="project" value="TreeGrafter"/>
</dbReference>
<organism evidence="6 7">
    <name type="scientific">Popillia japonica</name>
    <name type="common">Japanese beetle</name>
    <dbReference type="NCBI Taxonomy" id="7064"/>
    <lineage>
        <taxon>Eukaryota</taxon>
        <taxon>Metazoa</taxon>
        <taxon>Ecdysozoa</taxon>
        <taxon>Arthropoda</taxon>
        <taxon>Hexapoda</taxon>
        <taxon>Insecta</taxon>
        <taxon>Pterygota</taxon>
        <taxon>Neoptera</taxon>
        <taxon>Endopterygota</taxon>
        <taxon>Coleoptera</taxon>
        <taxon>Polyphaga</taxon>
        <taxon>Scarabaeiformia</taxon>
        <taxon>Scarabaeidae</taxon>
        <taxon>Rutelinae</taxon>
        <taxon>Popillia</taxon>
    </lineage>
</organism>
<evidence type="ECO:0000256" key="2">
    <source>
        <dbReference type="ARBA" id="ARBA00018687"/>
    </source>
</evidence>
<dbReference type="Gene3D" id="3.40.50.300">
    <property type="entry name" value="P-loop containing nucleotide triphosphate hydrolases"/>
    <property type="match status" value="2"/>
</dbReference>
<feature type="coiled-coil region" evidence="4">
    <location>
        <begin position="186"/>
        <end position="213"/>
    </location>
</feature>
<dbReference type="GO" id="GO:0003697">
    <property type="term" value="F:single-stranded DNA binding"/>
    <property type="evidence" value="ECO:0007669"/>
    <property type="project" value="TreeGrafter"/>
</dbReference>
<dbReference type="PANTHER" id="PTHR45916">
    <property type="entry name" value="STRUCTURAL MAINTENANCE OF CHROMOSOMES PROTEIN 5"/>
    <property type="match status" value="1"/>
</dbReference>
<gene>
    <name evidence="6" type="ORF">QE152_g35620</name>
</gene>
<evidence type="ECO:0000313" key="7">
    <source>
        <dbReference type="Proteomes" id="UP001458880"/>
    </source>
</evidence>
<dbReference type="PANTHER" id="PTHR45916:SF1">
    <property type="entry name" value="STRUCTURAL MAINTENANCE OF CHROMOSOMES PROTEIN 5"/>
    <property type="match status" value="1"/>
</dbReference>
<evidence type="ECO:0000256" key="4">
    <source>
        <dbReference type="SAM" id="Coils"/>
    </source>
</evidence>
<accession>A0AAW1IFV0</accession>
<dbReference type="InterPro" id="IPR003395">
    <property type="entry name" value="RecF/RecN/SMC_N"/>
</dbReference>
<dbReference type="GO" id="GO:0030915">
    <property type="term" value="C:Smc5-Smc6 complex"/>
    <property type="evidence" value="ECO:0007669"/>
    <property type="project" value="TreeGrafter"/>
</dbReference>
<dbReference type="EMBL" id="JASPKY010000595">
    <property type="protein sequence ID" value="KAK9688330.1"/>
    <property type="molecule type" value="Genomic_DNA"/>
</dbReference>
<sequence>MDKPGIILKICVTNFVTYTYAEMYPGPHLNMIVGPNGTGKSTMVAAIILGLGGNPKTVGRGTKVSEYVKHNCQDARIDIVLKANNTSNSNTITVTREFDVNDRSVWRINGSKVSQKDMLENIALYNIQVDNLCQFLPQDRVQDFAKMNKQELLKQTKKALCRNDLIKTQENLISKRNQHKNALDTIGKHTKKLQEAKDANSRLEGKVANFNKRKKFLSAIKNIDRKIAWQHYEMIVARREEIKEDKNQAAEILKSHKKSAEPIETAIKKARQSVSKLQNVFADDENKMKTVEKEIQKYNDKFKQMKDSIKDVKAEANAKVEEILQREQEIRTANMKLAKLQSDKEDLLNAYGNDEDIQRKLQQFTDEIKQISKQIGVIEAKEDIQRKLQQFTDEIKQISKQIGVIEAKKSELQVSKRDKMYETRAFENELRKIENVKQQRLEHLRRLDSDAYNATLWLRENSQHFKGAVFEPMMLELNVIDPANAVYIENTIPVRDRVAFTCTNKEDMNFLIRSLRDNKKLGVNIVYSDPAVTVDMFQPRIPIEQLRSYGLYAYLLSLVNGPPPVITYLCKNYRIYNTPVGNEQTNKSFEDVPKEISSFFSNKFKFSCSYSRYTGEKSVRQYEIKPDGSLSISVDLAKLENIQGQLNENQRICERYDDQIRELQNGITQFNERKERLAESLKNIRSVSQNIQTIDSRIRVVKTSLQQLQQDVASEADIRNEADIKIKNIIKQMVNMTKAQQEKFQSYSRLRCEIDVKLLKIRLTERQITTLENKAYDIRQLCEEAERTLQVIKQQYDEITKEAKQGLQKGKDLSNGYTPDQDGFNEFREEYDKLSNNIEDLEREKSEIVGRMECLTTADEDEMREYEKRLELIQQLEDSLRNDTTDIDSMNQRIAKMESSYITPLQKLVDEISTRFSAAFERMGCAGDVSIYQGSNPQDYEGYGLSIKVTYRNGEPLQELNNITQSGGERAVATAIYMLALQELTPVPFRCVDEINQGIGMDEINERRIFELLFDSTSQPNTSQYFLITPKLIPNLNYVPSMKIHFVYNGPFVVSQTEWNQIKV</sequence>
<keyword evidence="3 4" id="KW-0175">Coiled coil</keyword>
<feature type="coiled-coil region" evidence="4">
    <location>
        <begin position="239"/>
        <end position="408"/>
    </location>
</feature>
<evidence type="ECO:0000256" key="1">
    <source>
        <dbReference type="ARBA" id="ARBA00010171"/>
    </source>
</evidence>
<comment type="caution">
    <text evidence="6">The sequence shown here is derived from an EMBL/GenBank/DDBJ whole genome shotgun (WGS) entry which is preliminary data.</text>
</comment>
<name>A0AAW1IFV0_POPJA</name>
<protein>
    <recommendedName>
        <fullName evidence="2">Structural maintenance of chromosomes protein 5</fullName>
    </recommendedName>
</protein>
<keyword evidence="7" id="KW-1185">Reference proteome</keyword>
<dbReference type="Pfam" id="PF02463">
    <property type="entry name" value="SMC_N"/>
    <property type="match status" value="1"/>
</dbReference>